<evidence type="ECO:0000259" key="9">
    <source>
        <dbReference type="PROSITE" id="PS50923"/>
    </source>
</evidence>
<feature type="domain" description="EGF-like" evidence="7">
    <location>
        <begin position="662"/>
        <end position="698"/>
    </location>
</feature>
<keyword evidence="4" id="KW-0325">Glycoprotein</keyword>
<name>A0ABQ9FSV9_TEGGR</name>
<feature type="domain" description="EGF-like" evidence="7">
    <location>
        <begin position="432"/>
        <end position="467"/>
    </location>
</feature>
<dbReference type="EMBL" id="JARBDR010000214">
    <property type="protein sequence ID" value="KAJ8319256.1"/>
    <property type="molecule type" value="Genomic_DNA"/>
</dbReference>
<evidence type="ECO:0008006" key="13">
    <source>
        <dbReference type="Google" id="ProtNLM"/>
    </source>
</evidence>
<dbReference type="InterPro" id="IPR000152">
    <property type="entry name" value="EGF-type_Asp/Asn_hydroxyl_site"/>
</dbReference>
<dbReference type="SMART" id="SM00181">
    <property type="entry name" value="EGF"/>
    <property type="match status" value="14"/>
</dbReference>
<dbReference type="InterPro" id="IPR018097">
    <property type="entry name" value="EGF_Ca-bd_CS"/>
</dbReference>
<protein>
    <recommendedName>
        <fullName evidence="13">Sushi, von Willebrand factor type A, EGF and pentraxin domain-containing protein 1</fullName>
    </recommendedName>
</protein>
<evidence type="ECO:0000256" key="5">
    <source>
        <dbReference type="PROSITE-ProRule" id="PRU00076"/>
    </source>
</evidence>
<evidence type="ECO:0000256" key="1">
    <source>
        <dbReference type="ARBA" id="ARBA00022536"/>
    </source>
</evidence>
<keyword evidence="12" id="KW-1185">Reference proteome</keyword>
<keyword evidence="6" id="KW-0768">Sushi</keyword>
<feature type="domain" description="HYR" evidence="8">
    <location>
        <begin position="1114"/>
        <end position="1194"/>
    </location>
</feature>
<feature type="disulfide bond" evidence="5">
    <location>
        <begin position="631"/>
        <end position="648"/>
    </location>
</feature>
<dbReference type="InterPro" id="IPR001881">
    <property type="entry name" value="EGF-like_Ca-bd_dom"/>
</dbReference>
<feature type="domain" description="EGF-like" evidence="7">
    <location>
        <begin position="546"/>
        <end position="582"/>
    </location>
</feature>
<dbReference type="SUPFAM" id="SSF57196">
    <property type="entry name" value="EGF/Laminin"/>
    <property type="match status" value="10"/>
</dbReference>
<dbReference type="InterPro" id="IPR003410">
    <property type="entry name" value="HYR_dom"/>
</dbReference>
<feature type="disulfide bond" evidence="5">
    <location>
        <begin position="436"/>
        <end position="446"/>
    </location>
</feature>
<feature type="domain" description="EGF-like" evidence="7">
    <location>
        <begin position="469"/>
        <end position="506"/>
    </location>
</feature>
<feature type="disulfide bond" evidence="5">
    <location>
        <begin position="726"/>
        <end position="735"/>
    </location>
</feature>
<reference evidence="11 12" key="1">
    <citation type="submission" date="2022-12" db="EMBL/GenBank/DDBJ databases">
        <title>Chromosome-level genome of Tegillarca granosa.</title>
        <authorList>
            <person name="Kim J."/>
        </authorList>
    </citation>
    <scope>NUCLEOTIDE SEQUENCE [LARGE SCALE GENOMIC DNA]</scope>
    <source>
        <strain evidence="11">Teg-2019</strain>
        <tissue evidence="11">Adductor muscle</tissue>
    </source>
</reference>
<evidence type="ECO:0000256" key="4">
    <source>
        <dbReference type="ARBA" id="ARBA00023180"/>
    </source>
</evidence>
<evidence type="ECO:0000259" key="8">
    <source>
        <dbReference type="PROSITE" id="PS50825"/>
    </source>
</evidence>
<comment type="caution">
    <text evidence="11">The sequence shown here is derived from an EMBL/GenBank/DDBJ whole genome shotgun (WGS) entry which is preliminary data.</text>
</comment>
<feature type="disulfide bond" evidence="5">
    <location>
        <begin position="382"/>
        <end position="391"/>
    </location>
</feature>
<dbReference type="SMART" id="SM01411">
    <property type="entry name" value="Ephrin_rec_like"/>
    <property type="match status" value="2"/>
</dbReference>
<dbReference type="Pfam" id="PF07699">
    <property type="entry name" value="Ephrin_rec_like"/>
    <property type="match status" value="2"/>
</dbReference>
<feature type="domain" description="EGF-like" evidence="7">
    <location>
        <begin position="814"/>
        <end position="850"/>
    </location>
</feature>
<evidence type="ECO:0000259" key="10">
    <source>
        <dbReference type="PROSITE" id="PS51828"/>
    </source>
</evidence>
<dbReference type="Pfam" id="PF02494">
    <property type="entry name" value="HYR"/>
    <property type="match status" value="1"/>
</dbReference>
<feature type="domain" description="EGF-like" evidence="7">
    <location>
        <begin position="508"/>
        <end position="544"/>
    </location>
</feature>
<dbReference type="PROSITE" id="PS00022">
    <property type="entry name" value="EGF_1"/>
    <property type="match status" value="12"/>
</dbReference>
<feature type="domain" description="HYR" evidence="8">
    <location>
        <begin position="1"/>
        <end position="64"/>
    </location>
</feature>
<feature type="domain" description="Sushi" evidence="9">
    <location>
        <begin position="1195"/>
        <end position="1262"/>
    </location>
</feature>
<evidence type="ECO:0000313" key="11">
    <source>
        <dbReference type="EMBL" id="KAJ8319256.1"/>
    </source>
</evidence>
<dbReference type="Gene3D" id="2.10.25.10">
    <property type="entry name" value="Laminin"/>
    <property type="match status" value="13"/>
</dbReference>
<dbReference type="Pfam" id="PF00008">
    <property type="entry name" value="EGF"/>
    <property type="match status" value="7"/>
</dbReference>
<evidence type="ECO:0000256" key="2">
    <source>
        <dbReference type="ARBA" id="ARBA00022737"/>
    </source>
</evidence>
<evidence type="ECO:0000259" key="7">
    <source>
        <dbReference type="PROSITE" id="PS50026"/>
    </source>
</evidence>
<feature type="domain" description="EGF-like" evidence="7">
    <location>
        <begin position="853"/>
        <end position="886"/>
    </location>
</feature>
<dbReference type="CDD" id="cd00054">
    <property type="entry name" value="EGF_CA"/>
    <property type="match status" value="14"/>
</dbReference>
<dbReference type="SUPFAM" id="SSF49899">
    <property type="entry name" value="Concanavalin A-like lectins/glucanases"/>
    <property type="match status" value="1"/>
</dbReference>
<feature type="disulfide bond" evidence="5">
    <location>
        <begin position="610"/>
        <end position="619"/>
    </location>
</feature>
<dbReference type="InterPro" id="IPR009030">
    <property type="entry name" value="Growth_fac_rcpt_cys_sf"/>
</dbReference>
<dbReference type="PROSITE" id="PS51828">
    <property type="entry name" value="PTX_2"/>
    <property type="match status" value="1"/>
</dbReference>
<feature type="disulfide bond" evidence="5">
    <location>
        <begin position="802"/>
        <end position="811"/>
    </location>
</feature>
<dbReference type="Gene3D" id="2.10.50.10">
    <property type="entry name" value="Tumor Necrosis Factor Receptor, subunit A, domain 2"/>
    <property type="match status" value="1"/>
</dbReference>
<dbReference type="InterPro" id="IPR000436">
    <property type="entry name" value="Sushi_SCR_CCP_dom"/>
</dbReference>
<feature type="domain" description="EGF-like" evidence="7">
    <location>
        <begin position="354"/>
        <end position="392"/>
    </location>
</feature>
<feature type="disulfide bond" evidence="5">
    <location>
        <begin position="764"/>
        <end position="773"/>
    </location>
</feature>
<comment type="caution">
    <text evidence="5">Lacks conserved residue(s) required for the propagation of feature annotation.</text>
</comment>
<dbReference type="PROSITE" id="PS01186">
    <property type="entry name" value="EGF_2"/>
    <property type="match status" value="12"/>
</dbReference>
<dbReference type="Pfam" id="PF12661">
    <property type="entry name" value="hEGF"/>
    <property type="match status" value="5"/>
</dbReference>
<feature type="domain" description="EGF-like" evidence="7">
    <location>
        <begin position="700"/>
        <end position="736"/>
    </location>
</feature>
<dbReference type="PROSITE" id="PS00289">
    <property type="entry name" value="PTX_1"/>
    <property type="match status" value="1"/>
</dbReference>
<feature type="disulfide bond" evidence="5">
    <location>
        <begin position="420"/>
        <end position="429"/>
    </location>
</feature>
<dbReference type="SUPFAM" id="SSF57184">
    <property type="entry name" value="Growth factor receptor domain"/>
    <property type="match status" value="2"/>
</dbReference>
<feature type="domain" description="Pentraxin (PTX)" evidence="10">
    <location>
        <begin position="890"/>
        <end position="1097"/>
    </location>
</feature>
<feature type="disulfide bond" evidence="5">
    <location>
        <begin position="457"/>
        <end position="466"/>
    </location>
</feature>
<evidence type="ECO:0000256" key="6">
    <source>
        <dbReference type="PROSITE-ProRule" id="PRU00302"/>
    </source>
</evidence>
<dbReference type="PROSITE" id="PS00010">
    <property type="entry name" value="ASX_HYDROXYL"/>
    <property type="match status" value="11"/>
</dbReference>
<feature type="disulfide bond" evidence="5">
    <location>
        <begin position="363"/>
        <end position="380"/>
    </location>
</feature>
<dbReference type="InterPro" id="IPR030476">
    <property type="entry name" value="Pentaxin_CS"/>
</dbReference>
<dbReference type="PROSITE" id="PS50026">
    <property type="entry name" value="EGF_3"/>
    <property type="match status" value="14"/>
</dbReference>
<proteinExistence type="predicted"/>
<dbReference type="Pfam" id="PF13385">
    <property type="entry name" value="Laminin_G_3"/>
    <property type="match status" value="1"/>
</dbReference>
<feature type="disulfide bond" evidence="5">
    <location>
        <begin position="688"/>
        <end position="697"/>
    </location>
</feature>
<dbReference type="PANTHER" id="PTHR24049:SF30">
    <property type="match status" value="1"/>
</dbReference>
<feature type="disulfide bond" evidence="5">
    <location>
        <begin position="572"/>
        <end position="581"/>
    </location>
</feature>
<dbReference type="InterPro" id="IPR001759">
    <property type="entry name" value="PTX_dom"/>
</dbReference>
<keyword evidence="3 5" id="KW-1015">Disulfide bond</keyword>
<dbReference type="PROSITE" id="PS50923">
    <property type="entry name" value="SUSHI"/>
    <property type="match status" value="1"/>
</dbReference>
<dbReference type="InterPro" id="IPR011641">
    <property type="entry name" value="Tyr-kin_ephrin_A/B_rcpt-like"/>
</dbReference>
<dbReference type="InterPro" id="IPR013320">
    <property type="entry name" value="ConA-like_dom_sf"/>
</dbReference>
<gene>
    <name evidence="11" type="ORF">KUTeg_004347</name>
</gene>
<feature type="disulfide bond" evidence="5">
    <location>
        <begin position="650"/>
        <end position="659"/>
    </location>
</feature>
<dbReference type="SMART" id="SM00179">
    <property type="entry name" value="EGF_CA"/>
    <property type="match status" value="14"/>
</dbReference>
<feature type="domain" description="EGF-like" evidence="7">
    <location>
        <begin position="776"/>
        <end position="812"/>
    </location>
</feature>
<evidence type="ECO:0000313" key="12">
    <source>
        <dbReference type="Proteomes" id="UP001217089"/>
    </source>
</evidence>
<feature type="disulfide bond" evidence="5">
    <location>
        <begin position="876"/>
        <end position="885"/>
    </location>
</feature>
<dbReference type="InterPro" id="IPR000742">
    <property type="entry name" value="EGF"/>
</dbReference>
<keyword evidence="1 5" id="KW-0245">EGF-like domain</keyword>
<dbReference type="PANTHER" id="PTHR24049">
    <property type="entry name" value="CRUMBS FAMILY MEMBER"/>
    <property type="match status" value="1"/>
</dbReference>
<dbReference type="InterPro" id="IPR013032">
    <property type="entry name" value="EGF-like_CS"/>
</dbReference>
<feature type="disulfide bond" evidence="5">
    <location>
        <begin position="840"/>
        <end position="849"/>
    </location>
</feature>
<organism evidence="11 12">
    <name type="scientific">Tegillarca granosa</name>
    <name type="common">Malaysian cockle</name>
    <name type="synonym">Anadara granosa</name>
    <dbReference type="NCBI Taxonomy" id="220873"/>
    <lineage>
        <taxon>Eukaryota</taxon>
        <taxon>Metazoa</taxon>
        <taxon>Spiralia</taxon>
        <taxon>Lophotrochozoa</taxon>
        <taxon>Mollusca</taxon>
        <taxon>Bivalvia</taxon>
        <taxon>Autobranchia</taxon>
        <taxon>Pteriomorphia</taxon>
        <taxon>Arcoida</taxon>
        <taxon>Arcoidea</taxon>
        <taxon>Arcidae</taxon>
        <taxon>Tegillarca</taxon>
    </lineage>
</organism>
<feature type="domain" description="EGF-like" evidence="7">
    <location>
        <begin position="394"/>
        <end position="430"/>
    </location>
</feature>
<keyword evidence="2" id="KW-0677">Repeat</keyword>
<feature type="domain" description="EGF-like" evidence="7">
    <location>
        <begin position="622"/>
        <end position="660"/>
    </location>
</feature>
<feature type="disulfide bond" evidence="5">
    <location>
        <begin position="534"/>
        <end position="543"/>
    </location>
</feature>
<dbReference type="SMART" id="SM00159">
    <property type="entry name" value="PTX"/>
    <property type="match status" value="1"/>
</dbReference>
<dbReference type="Gene3D" id="2.60.120.200">
    <property type="match status" value="1"/>
</dbReference>
<evidence type="ECO:0000256" key="3">
    <source>
        <dbReference type="ARBA" id="ARBA00023157"/>
    </source>
</evidence>
<dbReference type="InterPro" id="IPR051022">
    <property type="entry name" value="Notch_Cell-Fate_Det"/>
</dbReference>
<dbReference type="PROSITE" id="PS01187">
    <property type="entry name" value="EGF_CA"/>
    <property type="match status" value="3"/>
</dbReference>
<dbReference type="PROSITE" id="PS50825">
    <property type="entry name" value="HYR"/>
    <property type="match status" value="2"/>
</dbReference>
<feature type="domain" description="EGF-like" evidence="7">
    <location>
        <begin position="584"/>
        <end position="620"/>
    </location>
</feature>
<sequence>MDTDNVRPIFENTGVQSVDKIEYTLHQRSGVNLVSFGDHVNITATAYDESGNNASCSFTYEAQKVTYPNYNFSFTFSVKNVECDTNWHKRVWSEFRDLLQKGCRQVYGDTYNILESEIRVHQDKAKELVETKAWIEVRKLNQSPSAIKDCADKAIEAVKGLKGDNLNINCSNVELNFVGVTSENFTCDDEGVLQEDSKLCVHCMKGSYPDSISNQCQPCPSPDLVPHNSCQICTGDMTTDKTKCLEECQAGEYSSTGYQPCLKCATGTYSNHTRADICIACSPGKTTLKLGSSSIHDCKEICPAGYFGFLGLGECELCPKNFYSSRKGTSRCTECPAGTVTTKPLNTSPDDCKVIDHCESFGCENGGICENTDQGRYYRCECLPGYIGEHCEITVDGCLSHPCVNGGTCSKIDNDYICKCDSGYTGKNCETLIDNCVTDPCKNGNCINQRFSFKCICHTGFTGERCDINIDDCSPDPCNSGGKCIDLINDYTCNCTGTGHYGRNCSIEIEDCYIGSCLNGGHCHDRTNGFECSCSQGFTGQHCEINIDDCVSDFCKNGGVCIDGIHSYSCLCQPGFFDGHCENNIDDCKTNPCKNYGICEDRENDFYCHCLQGYEGKLCEVNHDDCSSNPCNRETSFACIDGVANFTCKCLPGWTGDHCEKPINECESFPCQHGGTCFDSNYGYSCKCKEGYRGNDCSVDIDECESNPCYNSGQCKNTDGNFTCSCLPGFEGRLCQQHVDQCQSSPCKNGGSCHDIIENFTCLCPSGWTGQLCEENINECKSHPCVNGATCHDELNDFNCTCLHGYEGKTCNKEIDECLSNPCKNGATCVDEVGGYRCQCVQGFTGVECQSSDTDECVNNSGCKNGGTCLQGRCQCTPLYTGPDCGKEKSADFDLFFHGTEGSRCQTPITNVKDTSQFSVCLWIRFAVAGSIGTVLTVLEDSGRTADEELREMLHITEDRVHISYFDNLQKIDLHLPINDGHWHHVCYTWSSQSGHWSVYRDGIVITEREGYGQGQQMPGRQRILLGQAAANIDGPRQFHGELSQLNVYNTALEPTLIKSMATNCSIDRHAGDRHQWTEFSSYIEHGIDVVIPTICGSSKCPPGFRGSLCNIPIDKEPPVVTFCPGDIRIISKDRLNIINWTEPLFGDNNGVEDIVKTHRPGQVFAYGEYNVNYVAFDAENNTASCTFKIFVLPYNCSDPPASKNTIKACGSWSHGYYCKISCIDPERYAFTETVPQVYRCGKEGFWDPPRGQIFTFPSCAGEIFFLYSMIKVQ</sequence>
<feature type="domain" description="EGF-like" evidence="7">
    <location>
        <begin position="738"/>
        <end position="774"/>
    </location>
</feature>
<accession>A0ABQ9FSV9</accession>
<dbReference type="Proteomes" id="UP001217089">
    <property type="component" value="Unassembled WGS sequence"/>
</dbReference>